<gene>
    <name evidence="2" type="ORF">SNAT2548_LOCUS1927</name>
</gene>
<keyword evidence="3" id="KW-1185">Reference proteome</keyword>
<evidence type="ECO:0000313" key="3">
    <source>
        <dbReference type="Proteomes" id="UP000604046"/>
    </source>
</evidence>
<protein>
    <submittedName>
        <fullName evidence="2">Uncharacterized protein</fullName>
    </submittedName>
</protein>
<accession>A0A812HS92</accession>
<keyword evidence="1" id="KW-1133">Transmembrane helix</keyword>
<feature type="transmembrane region" description="Helical" evidence="1">
    <location>
        <begin position="67"/>
        <end position="88"/>
    </location>
</feature>
<sequence>MLRGIRQEVQAILRCQLLAGAAPHATLEKMDAMRLGMAHAYFNVLVFVVVLLMMVSQRVMLLELPGLVSSVFRWVLLFLLAACTLHFLVPSLLSTKTSDLWYVLIMTSCIVVAAAAPVEPDGLALKRGREMLISSLSSLLRDVHRVGYDLHLTSEKLHVLPAASKVRCPEKGYDLIMWKMLVFGKCTVSPPREESYLINETVILTVICRIPVVLASRRLWLVCCANLAYACCFLSLGSGLV</sequence>
<dbReference type="Proteomes" id="UP000604046">
    <property type="component" value="Unassembled WGS sequence"/>
</dbReference>
<feature type="transmembrane region" description="Helical" evidence="1">
    <location>
        <begin position="100"/>
        <end position="118"/>
    </location>
</feature>
<evidence type="ECO:0000256" key="1">
    <source>
        <dbReference type="SAM" id="Phobius"/>
    </source>
</evidence>
<comment type="caution">
    <text evidence="2">The sequence shown here is derived from an EMBL/GenBank/DDBJ whole genome shotgun (WGS) entry which is preliminary data.</text>
</comment>
<evidence type="ECO:0000313" key="2">
    <source>
        <dbReference type="EMBL" id="CAE6960326.1"/>
    </source>
</evidence>
<proteinExistence type="predicted"/>
<dbReference type="EMBL" id="CAJNDS010000111">
    <property type="protein sequence ID" value="CAE6960326.1"/>
    <property type="molecule type" value="Genomic_DNA"/>
</dbReference>
<keyword evidence="1" id="KW-0812">Transmembrane</keyword>
<dbReference type="AlphaFoldDB" id="A0A812HS92"/>
<organism evidence="2 3">
    <name type="scientific">Symbiodinium natans</name>
    <dbReference type="NCBI Taxonomy" id="878477"/>
    <lineage>
        <taxon>Eukaryota</taxon>
        <taxon>Sar</taxon>
        <taxon>Alveolata</taxon>
        <taxon>Dinophyceae</taxon>
        <taxon>Suessiales</taxon>
        <taxon>Symbiodiniaceae</taxon>
        <taxon>Symbiodinium</taxon>
    </lineage>
</organism>
<keyword evidence="1" id="KW-0472">Membrane</keyword>
<feature type="transmembrane region" description="Helical" evidence="1">
    <location>
        <begin position="38"/>
        <end position="55"/>
    </location>
</feature>
<reference evidence="2" key="1">
    <citation type="submission" date="2021-02" db="EMBL/GenBank/DDBJ databases">
        <authorList>
            <person name="Dougan E. K."/>
            <person name="Rhodes N."/>
            <person name="Thang M."/>
            <person name="Chan C."/>
        </authorList>
    </citation>
    <scope>NUCLEOTIDE SEQUENCE</scope>
</reference>
<name>A0A812HS92_9DINO</name>